<sequence>MTWKRGLAIFAAGVLLLLVGLAVFLAREAERISVTTPPSAEPLARPAALDGPDAPPADPSPSAVHRGIRFTVLRVADPEPPGLYPVKTGLRRVGILLRLEPVEPGAAYSVASIRLRGSDGVRYGWALTNQEPALHTGTLAAGDAVNGWVAFDLPPGVQPAALEYGTAARSEPLLTLP</sequence>
<name>A0ABX6C602_9CHLR</name>
<organism evidence="2 3">
    <name type="scientific">Tepidiforma bonchosmolovskayae</name>
    <dbReference type="NCBI Taxonomy" id="2601677"/>
    <lineage>
        <taxon>Bacteria</taxon>
        <taxon>Bacillati</taxon>
        <taxon>Chloroflexota</taxon>
        <taxon>Tepidiformia</taxon>
        <taxon>Tepidiformales</taxon>
        <taxon>Tepidiformaceae</taxon>
        <taxon>Tepidiforma</taxon>
    </lineage>
</organism>
<evidence type="ECO:0000256" key="1">
    <source>
        <dbReference type="SAM" id="MobiDB-lite"/>
    </source>
</evidence>
<protein>
    <submittedName>
        <fullName evidence="2">DUF4352 domain-containing protein</fullName>
    </submittedName>
</protein>
<reference evidence="2 3" key="1">
    <citation type="submission" date="2019-10" db="EMBL/GenBank/DDBJ databases">
        <title>Thermopilla bonchosmolovskayae gen. nov., sp. nov., a moderately thermophilic Chloroflexi bacterium from a Chukotka hot spring (Arctic, Russia), representing a novel classis Thermopillaia, which include previously uncultivated lineage OLB14.</title>
        <authorList>
            <person name="Kochetkova T.V."/>
            <person name="Zayulina K.S."/>
            <person name="Zhigarkov V.S."/>
            <person name="Minaev N.V."/>
            <person name="Novikov A."/>
            <person name="Toshchakov S.V."/>
            <person name="Elcheninov A.G."/>
            <person name="Kublanov I.V."/>
        </authorList>
    </citation>
    <scope>NUCLEOTIDE SEQUENCE [LARGE SCALE GENOMIC DNA]</scope>
    <source>
        <strain evidence="2 3">3753O</strain>
    </source>
</reference>
<dbReference type="RefSeq" id="WP_158067387.1">
    <property type="nucleotide sequence ID" value="NZ_CP042829.1"/>
</dbReference>
<dbReference type="Proteomes" id="UP000326331">
    <property type="component" value="Chromosome"/>
</dbReference>
<feature type="region of interest" description="Disordered" evidence="1">
    <location>
        <begin position="35"/>
        <end position="62"/>
    </location>
</feature>
<evidence type="ECO:0000313" key="3">
    <source>
        <dbReference type="Proteomes" id="UP000326331"/>
    </source>
</evidence>
<feature type="compositionally biased region" description="Low complexity" evidence="1">
    <location>
        <begin position="42"/>
        <end position="52"/>
    </location>
</feature>
<gene>
    <name evidence="2" type="ORF">Tbon_08975</name>
</gene>
<evidence type="ECO:0000313" key="2">
    <source>
        <dbReference type="EMBL" id="QFG03424.1"/>
    </source>
</evidence>
<accession>A0ABX6C602</accession>
<proteinExistence type="predicted"/>
<keyword evidence="3" id="KW-1185">Reference proteome</keyword>
<dbReference type="EMBL" id="CP042829">
    <property type="protein sequence ID" value="QFG03424.1"/>
    <property type="molecule type" value="Genomic_DNA"/>
</dbReference>